<reference evidence="2 3" key="1">
    <citation type="submission" date="2017-09" db="EMBL/GenBank/DDBJ databases">
        <title>Large-scale bioinformatics analysis of Bacillus genomes uncovers conserved roles of natural products in bacterial physiology.</title>
        <authorList>
            <consortium name="Agbiome Team Llc"/>
            <person name="Bleich R.M."/>
            <person name="Grubbs K.J."/>
            <person name="Santa Maria K.C."/>
            <person name="Allen S.E."/>
            <person name="Farag S."/>
            <person name="Shank E.A."/>
            <person name="Bowers A."/>
        </authorList>
    </citation>
    <scope>NUCLEOTIDE SEQUENCE [LARGE SCALE GENOMIC DNA]</scope>
    <source>
        <strain evidence="2 3">AFS042148</strain>
    </source>
</reference>
<sequence>MKQTSIPKTRFMTNPPFYIRPIFSNLLFFNTIFFYFFSVDKYIHTLYCIKCITHISTLNTYEEGDIALAYST</sequence>
<evidence type="ECO:0000313" key="2">
    <source>
        <dbReference type="EMBL" id="PHE18526.1"/>
    </source>
</evidence>
<gene>
    <name evidence="2" type="ORF">COF62_01950</name>
</gene>
<evidence type="ECO:0000256" key="1">
    <source>
        <dbReference type="SAM" id="Phobius"/>
    </source>
</evidence>
<accession>A0AAP8F7T2</accession>
<name>A0AAP8F7T2_9BACI</name>
<keyword evidence="1" id="KW-0812">Transmembrane</keyword>
<evidence type="ECO:0000313" key="3">
    <source>
        <dbReference type="Proteomes" id="UP000224044"/>
    </source>
</evidence>
<feature type="transmembrane region" description="Helical" evidence="1">
    <location>
        <begin position="17"/>
        <end position="37"/>
    </location>
</feature>
<dbReference type="Proteomes" id="UP000224044">
    <property type="component" value="Unassembled WGS sequence"/>
</dbReference>
<protein>
    <submittedName>
        <fullName evidence="2">Transporter</fullName>
    </submittedName>
</protein>
<comment type="caution">
    <text evidence="2">The sequence shown here is derived from an EMBL/GenBank/DDBJ whole genome shotgun (WGS) entry which is preliminary data.</text>
</comment>
<dbReference type="EMBL" id="NUSY01000001">
    <property type="protein sequence ID" value="PHE18526.1"/>
    <property type="molecule type" value="Genomic_DNA"/>
</dbReference>
<keyword evidence="1" id="KW-0472">Membrane</keyword>
<keyword evidence="1" id="KW-1133">Transmembrane helix</keyword>
<proteinExistence type="predicted"/>
<dbReference type="AlphaFoldDB" id="A0AAP8F7T2"/>
<organism evidence="2 3">
    <name type="scientific">Bacillus toyonensis</name>
    <dbReference type="NCBI Taxonomy" id="155322"/>
    <lineage>
        <taxon>Bacteria</taxon>
        <taxon>Bacillati</taxon>
        <taxon>Bacillota</taxon>
        <taxon>Bacilli</taxon>
        <taxon>Bacillales</taxon>
        <taxon>Bacillaceae</taxon>
        <taxon>Bacillus</taxon>
        <taxon>Bacillus cereus group</taxon>
    </lineage>
</organism>